<proteinExistence type="predicted"/>
<accession>A0ACA7P0J2</accession>
<evidence type="ECO:0000313" key="1">
    <source>
        <dbReference type="EMBL" id="AHC33359.1"/>
    </source>
</evidence>
<sequence>MVSKLREHAIYAKDKTFHAYNKACAFLSESGECQIYSVRPHKCRSNISTNVKACISTRNAEEVQEIKYLHDVITNETVNKYKSKGCVMHPTELTQGVLAALDNEDLPEKWANGAQVYELLPERIML</sequence>
<reference evidence="1 2" key="1">
    <citation type="journal article" date="2014" name="Genome Announc.">
        <title>Complete Genome Sequence of Pseudomonas sp. Strain TKP, Isolated from a gamma-Hexachlorocyclohexane-Degrading Mixed Culture.</title>
        <authorList>
            <person name="Ohtsubo Y."/>
            <person name="Kishida K."/>
            <person name="Sato T."/>
            <person name="Tabata M."/>
            <person name="Kawasumi T."/>
            <person name="Ogura Y."/>
            <person name="Hayashi T."/>
            <person name="Tsuda M."/>
            <person name="Nagata Y."/>
        </authorList>
    </citation>
    <scope>NUCLEOTIDE SEQUENCE [LARGE SCALE GENOMIC DNA]</scope>
    <source>
        <strain evidence="1 2">TKP</strain>
    </source>
</reference>
<dbReference type="Proteomes" id="UP000018725">
    <property type="component" value="Chromosome"/>
</dbReference>
<evidence type="ECO:0000313" key="2">
    <source>
        <dbReference type="Proteomes" id="UP000018725"/>
    </source>
</evidence>
<gene>
    <name evidence="1" type="ORF">U771_04030</name>
</gene>
<organism evidence="1 2">
    <name type="scientific">Pseudomonas gorinensis</name>
    <dbReference type="NCBI Taxonomy" id="3240790"/>
    <lineage>
        <taxon>Bacteria</taxon>
        <taxon>Pseudomonadati</taxon>
        <taxon>Pseudomonadota</taxon>
        <taxon>Gammaproteobacteria</taxon>
        <taxon>Pseudomonadales</taxon>
        <taxon>Pseudomonadaceae</taxon>
        <taxon>Pseudomonas</taxon>
    </lineage>
</organism>
<keyword evidence="2" id="KW-1185">Reference proteome</keyword>
<name>A0ACA7P0J2_9PSED</name>
<protein>
    <submittedName>
        <fullName evidence="1">Uncharacterized protein</fullName>
    </submittedName>
</protein>
<dbReference type="EMBL" id="CP006852">
    <property type="protein sequence ID" value="AHC33359.1"/>
    <property type="molecule type" value="Genomic_DNA"/>
</dbReference>